<keyword evidence="3" id="KW-1185">Reference proteome</keyword>
<proteinExistence type="predicted"/>
<dbReference type="Proteomes" id="UP000308671">
    <property type="component" value="Unassembled WGS sequence"/>
</dbReference>
<sequence>MADLNSCCALPYIPVEPQIRKYLEKTKEVSKSLINFLTHDQVDGKELTLNQSSRSPKIINANYTKVSRSKSDLNMRTFEVESMAWRLISTDFNMQADFPGIRPYVVHPTVAQSPEQTQTWDHVSERDCADWQGMGNRSLFQGRQTLDVPWAQRLKSSVHGWKTEDGLPISFFGRLIHHHRAWPLTTGENFRIIQSFQKKVGSEFKVTVERPDQEEDEYDCLVEEEDRKVKEAEEEAEKLAAEAKEAEERKVAEEAKKALEKAEHPLIKTPIEKPDWLDLRTVAWIVANYSGQLPEDEFLRVLRRNFLLGPKP</sequence>
<dbReference type="EMBL" id="PQXL01000114">
    <property type="protein sequence ID" value="THV51332.1"/>
    <property type="molecule type" value="Genomic_DNA"/>
</dbReference>
<protein>
    <submittedName>
        <fullName evidence="2">Uncharacterized protein</fullName>
    </submittedName>
</protein>
<evidence type="ECO:0000313" key="3">
    <source>
        <dbReference type="Proteomes" id="UP000308671"/>
    </source>
</evidence>
<dbReference type="OrthoDB" id="3562361at2759"/>
<evidence type="ECO:0000256" key="1">
    <source>
        <dbReference type="SAM" id="Coils"/>
    </source>
</evidence>
<gene>
    <name evidence="2" type="ORF">BGAL_0114g00040</name>
</gene>
<organism evidence="2 3">
    <name type="scientific">Botrytis galanthina</name>
    <dbReference type="NCBI Taxonomy" id="278940"/>
    <lineage>
        <taxon>Eukaryota</taxon>
        <taxon>Fungi</taxon>
        <taxon>Dikarya</taxon>
        <taxon>Ascomycota</taxon>
        <taxon>Pezizomycotina</taxon>
        <taxon>Leotiomycetes</taxon>
        <taxon>Helotiales</taxon>
        <taxon>Sclerotiniaceae</taxon>
        <taxon>Botrytis</taxon>
    </lineage>
</organism>
<comment type="caution">
    <text evidence="2">The sequence shown here is derived from an EMBL/GenBank/DDBJ whole genome shotgun (WGS) entry which is preliminary data.</text>
</comment>
<reference evidence="2 3" key="1">
    <citation type="submission" date="2017-12" db="EMBL/GenBank/DDBJ databases">
        <title>Comparative genomics of Botrytis spp.</title>
        <authorList>
            <person name="Valero-Jimenez C.A."/>
            <person name="Tapia P."/>
            <person name="Veloso J."/>
            <person name="Silva-Moreno E."/>
            <person name="Staats M."/>
            <person name="Valdes J.H."/>
            <person name="Van Kan J.A.L."/>
        </authorList>
    </citation>
    <scope>NUCLEOTIDE SEQUENCE [LARGE SCALE GENOMIC DNA]</scope>
    <source>
        <strain evidence="2 3">MUCL435</strain>
    </source>
</reference>
<accession>A0A4S8R3T3</accession>
<name>A0A4S8R3T3_9HELO</name>
<dbReference type="AlphaFoldDB" id="A0A4S8R3T3"/>
<keyword evidence="1" id="KW-0175">Coiled coil</keyword>
<feature type="coiled-coil region" evidence="1">
    <location>
        <begin position="215"/>
        <end position="263"/>
    </location>
</feature>
<evidence type="ECO:0000313" key="2">
    <source>
        <dbReference type="EMBL" id="THV51332.1"/>
    </source>
</evidence>